<name>A0A1S6KV72_9CAUD</name>
<organism evidence="1 2">
    <name type="scientific">Providencia phage vB_PreS_PR1</name>
    <dbReference type="NCBI Taxonomy" id="1931407"/>
    <lineage>
        <taxon>Viruses</taxon>
        <taxon>Duplodnaviria</taxon>
        <taxon>Heunggongvirae</taxon>
        <taxon>Uroviricota</taxon>
        <taxon>Caudoviricetes</taxon>
        <taxon>Demerecviridae</taxon>
        <taxon>Priunavirus</taxon>
        <taxon>Priunavirus PR1</taxon>
    </lineage>
</organism>
<accession>A0A1S6KV72</accession>
<reference evidence="1 2" key="1">
    <citation type="submission" date="2016-12" db="EMBL/GenBank/DDBJ databases">
        <title>Providencia rettgeri phage vB-PreS_PR1 - a deep-branching member of the T5-like siphoviruses.</title>
        <authorList>
            <person name="Oliveira H."/>
            <person name="Pinto G."/>
            <person name="Hendrix H."/>
            <person name="Noben J.-P."/>
            <person name="Gawor J."/>
            <person name="Lobocka M."/>
            <person name="Lavigne R."/>
            <person name="Azeredo J."/>
        </authorList>
    </citation>
    <scope>NUCLEOTIDE SEQUENCE [LARGE SCALE GENOMIC DNA]</scope>
</reference>
<gene>
    <name evidence="1" type="ORF">PR1_20</name>
</gene>
<evidence type="ECO:0000313" key="1">
    <source>
        <dbReference type="EMBL" id="AQT25316.1"/>
    </source>
</evidence>
<proteinExistence type="predicted"/>
<keyword evidence="2" id="KW-1185">Reference proteome</keyword>
<dbReference type="Proteomes" id="UP000222417">
    <property type="component" value="Segment"/>
</dbReference>
<sequence>MAFLDFFFTPTKKELYENNVGELKEKVLVRSWTVKYPIYSSLRYSAMDMPNIEWEHRVFTEKDAADKYASKIKEAMSLIAPVLKRYVEVSMNNEETYV</sequence>
<protein>
    <submittedName>
        <fullName evidence="1">Uncharacterized protein</fullName>
    </submittedName>
</protein>
<evidence type="ECO:0000313" key="2">
    <source>
        <dbReference type="Proteomes" id="UP000222417"/>
    </source>
</evidence>
<dbReference type="EMBL" id="KY363465">
    <property type="protein sequence ID" value="AQT25316.1"/>
    <property type="molecule type" value="Genomic_DNA"/>
</dbReference>